<dbReference type="PROSITE" id="PS50110">
    <property type="entry name" value="RESPONSE_REGULATORY"/>
    <property type="match status" value="1"/>
</dbReference>
<feature type="domain" description="Response regulatory" evidence="6">
    <location>
        <begin position="208"/>
        <end position="328"/>
    </location>
</feature>
<organism evidence="7 8">
    <name type="scientific">Halomonas mongoliensis</name>
    <dbReference type="NCBI Taxonomy" id="321265"/>
    <lineage>
        <taxon>Bacteria</taxon>
        <taxon>Pseudomonadati</taxon>
        <taxon>Pseudomonadota</taxon>
        <taxon>Gammaproteobacteria</taxon>
        <taxon>Oceanospirillales</taxon>
        <taxon>Halomonadaceae</taxon>
        <taxon>Halomonas</taxon>
    </lineage>
</organism>
<dbReference type="CDD" id="cd17546">
    <property type="entry name" value="REC_hyHK_CKI1_RcsC-like"/>
    <property type="match status" value="1"/>
</dbReference>
<evidence type="ECO:0000313" key="8">
    <source>
        <dbReference type="Proteomes" id="UP001252270"/>
    </source>
</evidence>
<feature type="modified residue" description="4-aspartylphosphate" evidence="3">
    <location>
        <position position="257"/>
    </location>
</feature>
<accession>A0ABU1GKB9</accession>
<name>A0ABU1GKB9_9GAMM</name>
<dbReference type="RefSeq" id="WP_309636241.1">
    <property type="nucleotide sequence ID" value="NZ_JARWAL010000004.1"/>
</dbReference>
<reference evidence="7 8" key="1">
    <citation type="submission" date="2023-04" db="EMBL/GenBank/DDBJ databases">
        <title>A long-awaited taxogenomic arrangement of the family Halomonadaceae.</title>
        <authorList>
            <person name="De La Haba R."/>
            <person name="Chuvochina M."/>
            <person name="Wittouck S."/>
            <person name="Arahal D.R."/>
            <person name="Sanchez-Porro C."/>
            <person name="Hugenholtz P."/>
            <person name="Ventosa A."/>
        </authorList>
    </citation>
    <scope>NUCLEOTIDE SEQUENCE [LARGE SCALE GENOMIC DNA]</scope>
    <source>
        <strain evidence="7 8">DSM 17332</strain>
    </source>
</reference>
<evidence type="ECO:0000313" key="7">
    <source>
        <dbReference type="EMBL" id="MDR5892458.1"/>
    </source>
</evidence>
<evidence type="ECO:0000256" key="5">
    <source>
        <dbReference type="SAM" id="Phobius"/>
    </source>
</evidence>
<evidence type="ECO:0000256" key="4">
    <source>
        <dbReference type="SAM" id="MobiDB-lite"/>
    </source>
</evidence>
<dbReference type="Gene3D" id="3.40.50.2300">
    <property type="match status" value="1"/>
</dbReference>
<evidence type="ECO:0000256" key="3">
    <source>
        <dbReference type="PROSITE-ProRule" id="PRU00169"/>
    </source>
</evidence>
<dbReference type="InterPro" id="IPR011006">
    <property type="entry name" value="CheY-like_superfamily"/>
</dbReference>
<keyword evidence="5" id="KW-0812">Transmembrane</keyword>
<dbReference type="EMBL" id="JARWAL010000004">
    <property type="protein sequence ID" value="MDR5892458.1"/>
    <property type="molecule type" value="Genomic_DNA"/>
</dbReference>
<dbReference type="InterPro" id="IPR001789">
    <property type="entry name" value="Sig_transdc_resp-reg_receiver"/>
</dbReference>
<feature type="compositionally biased region" description="Pro residues" evidence="4">
    <location>
        <begin position="75"/>
        <end position="86"/>
    </location>
</feature>
<dbReference type="PANTHER" id="PTHR45339">
    <property type="entry name" value="HYBRID SIGNAL TRANSDUCTION HISTIDINE KINASE J"/>
    <property type="match status" value="1"/>
</dbReference>
<keyword evidence="5" id="KW-1133">Transmembrane helix</keyword>
<evidence type="ECO:0000259" key="6">
    <source>
        <dbReference type="PROSITE" id="PS50110"/>
    </source>
</evidence>
<evidence type="ECO:0000256" key="2">
    <source>
        <dbReference type="ARBA" id="ARBA00023012"/>
    </source>
</evidence>
<keyword evidence="5" id="KW-0472">Membrane</keyword>
<dbReference type="Pfam" id="PF00072">
    <property type="entry name" value="Response_reg"/>
    <property type="match status" value="1"/>
</dbReference>
<feature type="transmembrane region" description="Helical" evidence="5">
    <location>
        <begin position="17"/>
        <end position="35"/>
    </location>
</feature>
<keyword evidence="2" id="KW-0902">Two-component regulatory system</keyword>
<feature type="region of interest" description="Disordered" evidence="4">
    <location>
        <begin position="70"/>
        <end position="93"/>
    </location>
</feature>
<dbReference type="PANTHER" id="PTHR45339:SF1">
    <property type="entry name" value="HYBRID SIGNAL TRANSDUCTION HISTIDINE KINASE J"/>
    <property type="match status" value="1"/>
</dbReference>
<feature type="transmembrane region" description="Helical" evidence="5">
    <location>
        <begin position="41"/>
        <end position="60"/>
    </location>
</feature>
<evidence type="ECO:0000256" key="1">
    <source>
        <dbReference type="ARBA" id="ARBA00022553"/>
    </source>
</evidence>
<proteinExistence type="predicted"/>
<dbReference type="SUPFAM" id="SSF52172">
    <property type="entry name" value="CheY-like"/>
    <property type="match status" value="1"/>
</dbReference>
<comment type="caution">
    <text evidence="7">The sequence shown here is derived from an EMBL/GenBank/DDBJ whole genome shotgun (WGS) entry which is preliminary data.</text>
</comment>
<dbReference type="SMART" id="SM00448">
    <property type="entry name" value="REC"/>
    <property type="match status" value="1"/>
</dbReference>
<dbReference type="Proteomes" id="UP001252270">
    <property type="component" value="Unassembled WGS sequence"/>
</dbReference>
<sequence>MRVDNGRQRRLPVPLRWALLIQLALLLAGLALLALGAGPGWLLLLLALSLGSVAVAAWALPAEPPVPLTPAIGPRLPPPAAAPPAPTGSGDEQLRRRLQSLEEDLVRCDQRVGRLAAGRARAREESRLKSDYLTLLGRELSPLREQVEALLQEPADAAPGSRRATLEELRDRLGDLEVLLEGIAGSEPPPAAAAPAAAPAPPVRRGRRLLIVDDGPVNLMLARQVLEREGYEVRTATSGAEALACLEQVPFDLVLMDIFMPGMDGVETSRRWRDVEIERYPGKRSVLVALTANASAEDRKRFLAAGLDDYLAKPYRPQQLIDLVNRWLPPSREEVPHP</sequence>
<protein>
    <submittedName>
        <fullName evidence="7">Response regulator</fullName>
    </submittedName>
</protein>
<keyword evidence="8" id="KW-1185">Reference proteome</keyword>
<keyword evidence="1 3" id="KW-0597">Phosphoprotein</keyword>
<gene>
    <name evidence="7" type="ORF">QC820_06480</name>
</gene>